<dbReference type="InterPro" id="IPR003352">
    <property type="entry name" value="PTS_EIIC"/>
</dbReference>
<dbReference type="PANTHER" id="PTHR33989:SF4">
    <property type="entry name" value="PTS SYSTEM N,N'-DIACETYLCHITOBIOSE-SPECIFIC EIIC COMPONENT"/>
    <property type="match status" value="1"/>
</dbReference>
<evidence type="ECO:0000256" key="3">
    <source>
        <dbReference type="ARBA" id="ARBA00022475"/>
    </source>
</evidence>
<proteinExistence type="predicted"/>
<evidence type="ECO:0000259" key="9">
    <source>
        <dbReference type="PROSITE" id="PS51105"/>
    </source>
</evidence>
<accession>A0ABS1E0F2</accession>
<keyword evidence="11" id="KW-1185">Reference proteome</keyword>
<comment type="subcellular location">
    <subcellularLocation>
        <location evidence="1">Cell membrane</location>
        <topology evidence="1">Multi-pass membrane protein</topology>
    </subcellularLocation>
</comment>
<dbReference type="InterPro" id="IPR004796">
    <property type="entry name" value="PTS_IIC_cello"/>
</dbReference>
<keyword evidence="2" id="KW-0813">Transport</keyword>
<keyword evidence="7 8" id="KW-0472">Membrane</keyword>
<feature type="transmembrane region" description="Helical" evidence="8">
    <location>
        <begin position="376"/>
        <end position="394"/>
    </location>
</feature>
<evidence type="ECO:0000256" key="4">
    <source>
        <dbReference type="ARBA" id="ARBA00022597"/>
    </source>
</evidence>
<dbReference type="RefSeq" id="WP_200379774.1">
    <property type="nucleotide sequence ID" value="NZ_NRRU01000095.1"/>
</dbReference>
<dbReference type="InterPro" id="IPR051088">
    <property type="entry name" value="PTS_Sugar-EIIC/EIIB"/>
</dbReference>
<dbReference type="EMBL" id="NRRU01000095">
    <property type="protein sequence ID" value="MBK1715084.1"/>
    <property type="molecule type" value="Genomic_DNA"/>
</dbReference>
<feature type="transmembrane region" description="Helical" evidence="8">
    <location>
        <begin position="269"/>
        <end position="288"/>
    </location>
</feature>
<feature type="transmembrane region" description="Helical" evidence="8">
    <location>
        <begin position="64"/>
        <end position="86"/>
    </location>
</feature>
<protein>
    <submittedName>
        <fullName evidence="10">Phosphotransferase</fullName>
    </submittedName>
</protein>
<feature type="transmembrane region" description="Helical" evidence="8">
    <location>
        <begin position="325"/>
        <end position="344"/>
    </location>
</feature>
<dbReference type="PIRSF" id="PIRSF006351">
    <property type="entry name" value="PTS_EIIC-Cellobiose"/>
    <property type="match status" value="1"/>
</dbReference>
<feature type="transmembrane region" description="Helical" evidence="8">
    <location>
        <begin position="21"/>
        <end position="44"/>
    </location>
</feature>
<evidence type="ECO:0000256" key="1">
    <source>
        <dbReference type="ARBA" id="ARBA00004651"/>
    </source>
</evidence>
<feature type="domain" description="PTS EIIC type-3" evidence="9">
    <location>
        <begin position="1"/>
        <end position="393"/>
    </location>
</feature>
<keyword evidence="4" id="KW-0762">Sugar transport</keyword>
<evidence type="ECO:0000256" key="2">
    <source>
        <dbReference type="ARBA" id="ARBA00022448"/>
    </source>
</evidence>
<gene>
    <name evidence="10" type="ORF">CKO43_20195</name>
</gene>
<keyword evidence="3" id="KW-1003">Cell membrane</keyword>
<dbReference type="PANTHER" id="PTHR33989">
    <property type="match status" value="1"/>
</dbReference>
<dbReference type="Proteomes" id="UP001041814">
    <property type="component" value="Unassembled WGS sequence"/>
</dbReference>
<dbReference type="PROSITE" id="PS51105">
    <property type="entry name" value="PTS_EIIC_TYPE_3"/>
    <property type="match status" value="1"/>
</dbReference>
<evidence type="ECO:0000256" key="5">
    <source>
        <dbReference type="ARBA" id="ARBA00022692"/>
    </source>
</evidence>
<feature type="transmembrane region" description="Helical" evidence="8">
    <location>
        <begin position="300"/>
        <end position="319"/>
    </location>
</feature>
<evidence type="ECO:0000256" key="7">
    <source>
        <dbReference type="ARBA" id="ARBA00023136"/>
    </source>
</evidence>
<reference evidence="10" key="1">
    <citation type="submission" date="2017-08" db="EMBL/GenBank/DDBJ databases">
        <authorList>
            <person name="Imhoff J.F."/>
            <person name="Rahn T."/>
            <person name="Kuenzel S."/>
            <person name="Neulinger S.C."/>
        </authorList>
    </citation>
    <scope>NUCLEOTIDE SEQUENCE</scope>
    <source>
        <strain evidence="10">IM 151</strain>
    </source>
</reference>
<keyword evidence="5 8" id="KW-0812">Transmembrane</keyword>
<evidence type="ECO:0000256" key="8">
    <source>
        <dbReference type="SAM" id="Phobius"/>
    </source>
</evidence>
<evidence type="ECO:0000256" key="6">
    <source>
        <dbReference type="ARBA" id="ARBA00022989"/>
    </source>
</evidence>
<sequence length="416" mass="44440">MPVDPPAEPGRPGWLAAIRDAYVVLLPIMLFGVVAVLLGNFPIPAGRQWLDAHFGAGWSQTMDVAVQATWGVLGLALALTIAAMLARRLPGSAVQDPVPPIWAAISALVNFTLCASAAGPVTLQSFGQGSMLMGIVVGLATPLLLQRLADLRAMRRLAIGYDSDPVFYHATRLTLPMVLLGLGTKAVAELVASIPGPDLGRLAGLQAWLAPTLDADWLLAPLLVIANQILWFFGVHGGKVLDAYLGFFCTPAGAPRVPGLVPRPLLENFVYLGGSGATLGLLIAMSLVARGGQNRRLAQLSWLPALFNVNELLIFGLPLVLNPRFVLPFLLVPVLLTLPPLVALHAGWMTLLPVYVPWTTPVLLSGWLLTGSWVGVALQLFGLLVSTLVYLPFVRRNEAECRQQRVADFHDASAVI</sequence>
<organism evidence="10 11">
    <name type="scientific">Rubrivivax gelatinosus</name>
    <name type="common">Rhodocyclus gelatinosus</name>
    <name type="synonym">Rhodopseudomonas gelatinosa</name>
    <dbReference type="NCBI Taxonomy" id="28068"/>
    <lineage>
        <taxon>Bacteria</taxon>
        <taxon>Pseudomonadati</taxon>
        <taxon>Pseudomonadota</taxon>
        <taxon>Betaproteobacteria</taxon>
        <taxon>Burkholderiales</taxon>
        <taxon>Sphaerotilaceae</taxon>
        <taxon>Rubrivivax</taxon>
    </lineage>
</organism>
<dbReference type="InterPro" id="IPR004501">
    <property type="entry name" value="PTS_EIIC_3"/>
</dbReference>
<keyword evidence="6 8" id="KW-1133">Transmembrane helix</keyword>
<comment type="caution">
    <text evidence="10">The sequence shown here is derived from an EMBL/GenBank/DDBJ whole genome shotgun (WGS) entry which is preliminary data.</text>
</comment>
<feature type="transmembrane region" description="Helical" evidence="8">
    <location>
        <begin position="98"/>
        <end position="119"/>
    </location>
</feature>
<name>A0ABS1E0F2_RUBGE</name>
<feature type="non-terminal residue" evidence="10">
    <location>
        <position position="416"/>
    </location>
</feature>
<evidence type="ECO:0000313" key="11">
    <source>
        <dbReference type="Proteomes" id="UP001041814"/>
    </source>
</evidence>
<feature type="transmembrane region" description="Helical" evidence="8">
    <location>
        <begin position="125"/>
        <end position="145"/>
    </location>
</feature>
<reference evidence="10" key="2">
    <citation type="journal article" date="2020" name="Microorganisms">
        <title>Osmotic Adaptation and Compatible Solute Biosynthesis of Phototrophic Bacteria as Revealed from Genome Analyses.</title>
        <authorList>
            <person name="Imhoff J.F."/>
            <person name="Rahn T."/>
            <person name="Kunzel S."/>
            <person name="Keller A."/>
            <person name="Neulinger S.C."/>
        </authorList>
    </citation>
    <scope>NUCLEOTIDE SEQUENCE</scope>
    <source>
        <strain evidence="10">IM 151</strain>
    </source>
</reference>
<evidence type="ECO:0000313" key="10">
    <source>
        <dbReference type="EMBL" id="MBK1715084.1"/>
    </source>
</evidence>
<dbReference type="Pfam" id="PF02378">
    <property type="entry name" value="PTS_EIIC"/>
    <property type="match status" value="1"/>
</dbReference>